<keyword evidence="1 2" id="KW-0378">Hydrolase</keyword>
<dbReference type="SUPFAM" id="SSF55811">
    <property type="entry name" value="Nudix"/>
    <property type="match status" value="1"/>
</dbReference>
<dbReference type="PROSITE" id="PS00893">
    <property type="entry name" value="NUDIX_BOX"/>
    <property type="match status" value="1"/>
</dbReference>
<name>A0ABY9RD28_9FLAO</name>
<dbReference type="GO" id="GO:0016787">
    <property type="term" value="F:hydrolase activity"/>
    <property type="evidence" value="ECO:0007669"/>
    <property type="project" value="UniProtKB-KW"/>
</dbReference>
<dbReference type="CDD" id="cd18873">
    <property type="entry name" value="NUDIX_NadM_like"/>
    <property type="match status" value="1"/>
</dbReference>
<evidence type="ECO:0000256" key="2">
    <source>
        <dbReference type="RuleBase" id="RU003476"/>
    </source>
</evidence>
<proteinExistence type="inferred from homology"/>
<gene>
    <name evidence="4" type="ORF">RF683_04785</name>
</gene>
<dbReference type="PANTHER" id="PTHR43736">
    <property type="entry name" value="ADP-RIBOSE PYROPHOSPHATASE"/>
    <property type="match status" value="1"/>
</dbReference>
<dbReference type="InterPro" id="IPR020084">
    <property type="entry name" value="NUDIX_hydrolase_CS"/>
</dbReference>
<evidence type="ECO:0000256" key="1">
    <source>
        <dbReference type="ARBA" id="ARBA00022801"/>
    </source>
</evidence>
<reference evidence="4" key="1">
    <citation type="submission" date="2023-09" db="EMBL/GenBank/DDBJ databases">
        <title>Flavobacterium sp. 20NA77.7 isolated from freshwater.</title>
        <authorList>
            <person name="Le V."/>
            <person name="Ko S.-R."/>
            <person name="Ahn C.-Y."/>
            <person name="Oh H.-M."/>
        </authorList>
    </citation>
    <scope>NUCLEOTIDE SEQUENCE</scope>
    <source>
        <strain evidence="4">20NA77.7</strain>
    </source>
</reference>
<evidence type="ECO:0000313" key="4">
    <source>
        <dbReference type="EMBL" id="WMW78763.1"/>
    </source>
</evidence>
<dbReference type="InterPro" id="IPR020476">
    <property type="entry name" value="Nudix_hydrolase"/>
</dbReference>
<comment type="similarity">
    <text evidence="2">Belongs to the Nudix hydrolase family.</text>
</comment>
<dbReference type="InterPro" id="IPR000086">
    <property type="entry name" value="NUDIX_hydrolase_dom"/>
</dbReference>
<keyword evidence="5" id="KW-1185">Reference proteome</keyword>
<dbReference type="RefSeq" id="WP_309533055.1">
    <property type="nucleotide sequence ID" value="NZ_CP133721.1"/>
</dbReference>
<dbReference type="Gene3D" id="3.90.79.10">
    <property type="entry name" value="Nucleoside Triphosphate Pyrophosphohydrolase"/>
    <property type="match status" value="1"/>
</dbReference>
<dbReference type="Proteomes" id="UP001180481">
    <property type="component" value="Chromosome"/>
</dbReference>
<organism evidence="4 5">
    <name type="scientific">Flavobacterium nakdongensis</name>
    <dbReference type="NCBI Taxonomy" id="3073563"/>
    <lineage>
        <taxon>Bacteria</taxon>
        <taxon>Pseudomonadati</taxon>
        <taxon>Bacteroidota</taxon>
        <taxon>Flavobacteriia</taxon>
        <taxon>Flavobacteriales</taxon>
        <taxon>Flavobacteriaceae</taxon>
        <taxon>Flavobacterium</taxon>
    </lineage>
</organism>
<accession>A0ABY9RD28</accession>
<evidence type="ECO:0000259" key="3">
    <source>
        <dbReference type="PROSITE" id="PS51462"/>
    </source>
</evidence>
<sequence length="136" mass="15576">MTKYISKIFLTVDVVVFNENRNEILLIKRKNNPFKDCWALPGGFVDENEDLEEAAKRELKEETNVTVSEVIQIGAFGKPGRDPRGHMVSIAFSAQLTSQQDIKPLDDAKEVKWFFINNLPDLAFDHEEIINKVIKI</sequence>
<feature type="domain" description="Nudix hydrolase" evidence="3">
    <location>
        <begin position="7"/>
        <end position="136"/>
    </location>
</feature>
<dbReference type="PROSITE" id="PS51462">
    <property type="entry name" value="NUDIX"/>
    <property type="match status" value="1"/>
</dbReference>
<dbReference type="Pfam" id="PF00293">
    <property type="entry name" value="NUDIX"/>
    <property type="match status" value="1"/>
</dbReference>
<evidence type="ECO:0000313" key="5">
    <source>
        <dbReference type="Proteomes" id="UP001180481"/>
    </source>
</evidence>
<dbReference type="EMBL" id="CP133721">
    <property type="protein sequence ID" value="WMW78763.1"/>
    <property type="molecule type" value="Genomic_DNA"/>
</dbReference>
<dbReference type="PANTHER" id="PTHR43736:SF5">
    <property type="entry name" value="NUDIX HYDROLASE DOMAIN-CONTAINING PROTEIN"/>
    <property type="match status" value="1"/>
</dbReference>
<protein>
    <submittedName>
        <fullName evidence="4">NUDIX hydrolase</fullName>
    </submittedName>
</protein>
<dbReference type="InterPro" id="IPR015797">
    <property type="entry name" value="NUDIX_hydrolase-like_dom_sf"/>
</dbReference>
<dbReference type="PRINTS" id="PR00502">
    <property type="entry name" value="NUDIXFAMILY"/>
</dbReference>